<feature type="transmembrane region" description="Helical" evidence="8">
    <location>
        <begin position="426"/>
        <end position="445"/>
    </location>
</feature>
<evidence type="ECO:0000256" key="4">
    <source>
        <dbReference type="ARBA" id="ARBA00022989"/>
    </source>
</evidence>
<dbReference type="Ensembl" id="ENSGAGT00000041161.1">
    <property type="protein sequence ID" value="ENSGAGP00000036351.1"/>
    <property type="gene ID" value="ENSGAGG00000025764.1"/>
</dbReference>
<evidence type="ECO:0000256" key="2">
    <source>
        <dbReference type="ARBA" id="ARBA00022475"/>
    </source>
</evidence>
<reference evidence="10" key="3">
    <citation type="submission" date="2025-09" db="UniProtKB">
        <authorList>
            <consortium name="Ensembl"/>
        </authorList>
    </citation>
    <scope>IDENTIFICATION</scope>
</reference>
<keyword evidence="5 8" id="KW-0472">Membrane</keyword>
<evidence type="ECO:0000256" key="1">
    <source>
        <dbReference type="ARBA" id="ARBA00004424"/>
    </source>
</evidence>
<organism evidence="10 11">
    <name type="scientific">Gopherus agassizii</name>
    <name type="common">Agassiz's desert tortoise</name>
    <dbReference type="NCBI Taxonomy" id="38772"/>
    <lineage>
        <taxon>Eukaryota</taxon>
        <taxon>Metazoa</taxon>
        <taxon>Chordata</taxon>
        <taxon>Craniata</taxon>
        <taxon>Vertebrata</taxon>
        <taxon>Euteleostomi</taxon>
        <taxon>Archelosauria</taxon>
        <taxon>Testudinata</taxon>
        <taxon>Testudines</taxon>
        <taxon>Cryptodira</taxon>
        <taxon>Durocryptodira</taxon>
        <taxon>Testudinoidea</taxon>
        <taxon>Testudinidae</taxon>
        <taxon>Gopherus</taxon>
    </lineage>
</organism>
<name>A0A452J783_9SAUR</name>
<dbReference type="Gene3D" id="1.20.1250.20">
    <property type="entry name" value="MFS general substrate transporter like domains"/>
    <property type="match status" value="1"/>
</dbReference>
<dbReference type="Proteomes" id="UP000291020">
    <property type="component" value="Unassembled WGS sequence"/>
</dbReference>
<dbReference type="GO" id="GO:0005635">
    <property type="term" value="C:nuclear envelope"/>
    <property type="evidence" value="ECO:0007669"/>
    <property type="project" value="TreeGrafter"/>
</dbReference>
<dbReference type="InterPro" id="IPR001958">
    <property type="entry name" value="Tet-R_TetA/multi-R_MdtG-like"/>
</dbReference>
<dbReference type="STRING" id="38772.ENSGAGP00000036351"/>
<protein>
    <recommendedName>
        <fullName evidence="6">Organic cation transporter-like protein 2</fullName>
    </recommendedName>
</protein>
<feature type="transmembrane region" description="Helical" evidence="8">
    <location>
        <begin position="214"/>
        <end position="236"/>
    </location>
</feature>
<evidence type="ECO:0000256" key="7">
    <source>
        <dbReference type="ARBA" id="ARBA00093348"/>
    </source>
</evidence>
<dbReference type="PANTHER" id="PTHR24002">
    <property type="entry name" value="SOLUTE CARRIER FAMILY 22 MEMBER 18"/>
    <property type="match status" value="1"/>
</dbReference>
<feature type="transmembrane region" description="Helical" evidence="8">
    <location>
        <begin position="133"/>
        <end position="156"/>
    </location>
</feature>
<evidence type="ECO:0000259" key="9">
    <source>
        <dbReference type="PROSITE" id="PS50850"/>
    </source>
</evidence>
<dbReference type="InterPro" id="IPR011701">
    <property type="entry name" value="MFS"/>
</dbReference>
<keyword evidence="11" id="KW-1185">Reference proteome</keyword>
<keyword evidence="2" id="KW-1003">Cell membrane</keyword>
<feature type="transmembrane region" description="Helical" evidence="8">
    <location>
        <begin position="190"/>
        <end position="208"/>
    </location>
</feature>
<evidence type="ECO:0000256" key="8">
    <source>
        <dbReference type="SAM" id="Phobius"/>
    </source>
</evidence>
<sequence length="457" mass="49349">MFSTNLPQNHQPVTFQPGQCVISHSPANMNEGASSGGEKQELKFKRAILQDQNKPENMIQRQQVIRLTYLITAMDLTCLFMQIGIIPYLAKSLGLDSVGFGYLQTTFGVLQLLGGPIFGRFADKCGTRAALTLSYLSGSAFFLLVSISTSIPLLFLSRIPSVFMHGLPGAQMVITDLTTPAERADALGKLGLCFGIGVIIGSSLGGTLSTKFGVYFPSYLAVVASLISAMIVMTCIPAHTKPKSEGQATQQRTSQSSVFSLKEILRLLKLPGVKEVFLIKVLSGLPTGLFLIMFSIISMNFFGLEAAQTGYLMSYFGVLQMVVQGLVIGRLTSRFTERTLIMLSVLAFSGVGLAMALMTNVFHYCIIALPMVFALCTMGIITDSILTKSVPPSDTGAMLGICASVPPLTRTVGPTLGGILYKMFGVSAFGYLQLVVNISLFLYIFKNRVPQNEEKAQ</sequence>
<dbReference type="PROSITE" id="PS50850">
    <property type="entry name" value="MFS"/>
    <property type="match status" value="1"/>
</dbReference>
<keyword evidence="3 8" id="KW-0812">Transmembrane</keyword>
<dbReference type="InterPro" id="IPR020846">
    <property type="entry name" value="MFS_dom"/>
</dbReference>
<dbReference type="SUPFAM" id="SSF103473">
    <property type="entry name" value="MFS general substrate transporter"/>
    <property type="match status" value="1"/>
</dbReference>
<evidence type="ECO:0000256" key="6">
    <source>
        <dbReference type="ARBA" id="ARBA00078639"/>
    </source>
</evidence>
<reference evidence="11" key="1">
    <citation type="journal article" date="2017" name="PLoS ONE">
        <title>The Agassiz's desert tortoise genome provides a resource for the conservation of a threatened species.</title>
        <authorList>
            <person name="Tollis M."/>
            <person name="DeNardo D.F."/>
            <person name="Cornelius J.A."/>
            <person name="Dolby G.A."/>
            <person name="Edwards T."/>
            <person name="Henen B.T."/>
            <person name="Karl A.E."/>
            <person name="Murphy R.W."/>
            <person name="Kusumi K."/>
        </authorList>
    </citation>
    <scope>NUCLEOTIDE SEQUENCE [LARGE SCALE GENOMIC DNA]</scope>
</reference>
<dbReference type="Pfam" id="PF07690">
    <property type="entry name" value="MFS_1"/>
    <property type="match status" value="1"/>
</dbReference>
<feature type="transmembrane region" description="Helical" evidence="8">
    <location>
        <begin position="340"/>
        <end position="358"/>
    </location>
</feature>
<accession>A0A452J783</accession>
<dbReference type="PANTHER" id="PTHR24002:SF3">
    <property type="entry name" value="SOLUTE CARRIER FAMILY 22 MEMBER 18"/>
    <property type="match status" value="1"/>
</dbReference>
<keyword evidence="4 8" id="KW-1133">Transmembrane helix</keyword>
<evidence type="ECO:0000313" key="11">
    <source>
        <dbReference type="Proteomes" id="UP000291020"/>
    </source>
</evidence>
<feature type="domain" description="Major facilitator superfamily (MFS) profile" evidence="9">
    <location>
        <begin position="61"/>
        <end position="451"/>
    </location>
</feature>
<feature type="transmembrane region" description="Helical" evidence="8">
    <location>
        <begin position="364"/>
        <end position="386"/>
    </location>
</feature>
<feature type="transmembrane region" description="Helical" evidence="8">
    <location>
        <begin position="276"/>
        <end position="297"/>
    </location>
</feature>
<evidence type="ECO:0000313" key="10">
    <source>
        <dbReference type="Ensembl" id="ENSGAGP00000036351.1"/>
    </source>
</evidence>
<evidence type="ECO:0000256" key="5">
    <source>
        <dbReference type="ARBA" id="ARBA00023136"/>
    </source>
</evidence>
<dbReference type="CDD" id="cd17331">
    <property type="entry name" value="MFS_SLC22A18"/>
    <property type="match status" value="1"/>
</dbReference>
<evidence type="ECO:0000256" key="3">
    <source>
        <dbReference type="ARBA" id="ARBA00022692"/>
    </source>
</evidence>
<dbReference type="GO" id="GO:0016324">
    <property type="term" value="C:apical plasma membrane"/>
    <property type="evidence" value="ECO:0007669"/>
    <property type="project" value="UniProtKB-SubCell"/>
</dbReference>
<reference evidence="10" key="2">
    <citation type="submission" date="2025-08" db="UniProtKB">
        <authorList>
            <consortium name="Ensembl"/>
        </authorList>
    </citation>
    <scope>IDENTIFICATION</scope>
</reference>
<feature type="transmembrane region" description="Helical" evidence="8">
    <location>
        <begin position="67"/>
        <end position="90"/>
    </location>
</feature>
<proteinExistence type="predicted"/>
<dbReference type="FunFam" id="1.20.1250.20:FF:000297">
    <property type="entry name" value="Solute carrier family 22 member 18"/>
    <property type="match status" value="1"/>
</dbReference>
<comment type="subcellular location">
    <subcellularLocation>
        <location evidence="1">Apical cell membrane</location>
        <topology evidence="1">Multi-pass membrane protein</topology>
    </subcellularLocation>
</comment>
<feature type="transmembrane region" description="Helical" evidence="8">
    <location>
        <begin position="309"/>
        <end position="328"/>
    </location>
</feature>
<comment type="function">
    <text evidence="7">May act as a transporter of organic cations based on a proton efflux antiport mechanism. May play a role in the transport of chloroquine and quinidine-related compounds in kidney. Plays a role in the regulation of lipid metabolism.</text>
</comment>
<feature type="transmembrane region" description="Helical" evidence="8">
    <location>
        <begin position="102"/>
        <end position="121"/>
    </location>
</feature>
<dbReference type="InterPro" id="IPR036259">
    <property type="entry name" value="MFS_trans_sf"/>
</dbReference>
<dbReference type="AlphaFoldDB" id="A0A452J783"/>
<dbReference type="PRINTS" id="PR01035">
    <property type="entry name" value="TCRTETA"/>
</dbReference>
<dbReference type="GO" id="GO:0022857">
    <property type="term" value="F:transmembrane transporter activity"/>
    <property type="evidence" value="ECO:0007669"/>
    <property type="project" value="InterPro"/>
</dbReference>